<accession>A0A290S2V0</accession>
<evidence type="ECO:0000313" key="1">
    <source>
        <dbReference type="EMBL" id="ATC86436.1"/>
    </source>
</evidence>
<dbReference type="EMBL" id="CP011025">
    <property type="protein sequence ID" value="ATC86436.1"/>
    <property type="molecule type" value="Genomic_DNA"/>
</dbReference>
<proteinExistence type="predicted"/>
<evidence type="ECO:0000313" key="2">
    <source>
        <dbReference type="Proteomes" id="UP000016505"/>
    </source>
</evidence>
<dbReference type="AlphaFoldDB" id="A0A290S2V0"/>
<gene>
    <name evidence="1" type="ORF">PARC_a1879</name>
</gene>
<dbReference type="KEGG" id="part:PARC_a1879"/>
<name>A0A290S2V0_9GAMM</name>
<sequence>MIQYVGKSLNQSSGLISPVFTGYIHYKRILDTKKPALSRFFIAF</sequence>
<dbReference type="Proteomes" id="UP000016505">
    <property type="component" value="Chromosome I"/>
</dbReference>
<reference evidence="1 2" key="1">
    <citation type="journal article" date="2012" name="J. Bacteriol.">
        <title>Genome sequences of type strains of seven species of the marine bacterium Pseudoalteromonas.</title>
        <authorList>
            <person name="Xie B.B."/>
            <person name="Shu Y.L."/>
            <person name="Qin Q.L."/>
            <person name="Rong J.C."/>
            <person name="Zhang X.Y."/>
            <person name="Chen X.L."/>
            <person name="Shi M."/>
            <person name="He H.L."/>
            <person name="Zhou B.C."/>
            <person name="Zhang Y.Z."/>
        </authorList>
    </citation>
    <scope>NUCLEOTIDE SEQUENCE [LARGE SCALE GENOMIC DNA]</scope>
    <source>
        <strain evidence="1 2">A 37-1-2</strain>
    </source>
</reference>
<organism evidence="1 2">
    <name type="scientific">Pseudoalteromonas arctica A 37-1-2</name>
    <dbReference type="NCBI Taxonomy" id="1117313"/>
    <lineage>
        <taxon>Bacteria</taxon>
        <taxon>Pseudomonadati</taxon>
        <taxon>Pseudomonadota</taxon>
        <taxon>Gammaproteobacteria</taxon>
        <taxon>Alteromonadales</taxon>
        <taxon>Pseudoalteromonadaceae</taxon>
        <taxon>Pseudoalteromonas</taxon>
    </lineage>
</organism>
<protein>
    <submittedName>
        <fullName evidence="1">Uncharacterized protein</fullName>
    </submittedName>
</protein>